<name>A0A0V0S9X3_9BILA</name>
<protein>
    <submittedName>
        <fullName evidence="1">Uncharacterized protein</fullName>
    </submittedName>
</protein>
<dbReference type="AlphaFoldDB" id="A0A0V0S9X3"/>
<evidence type="ECO:0000313" key="1">
    <source>
        <dbReference type="EMBL" id="KRX23499.1"/>
    </source>
</evidence>
<organism evidence="1 2">
    <name type="scientific">Trichinella nelsoni</name>
    <dbReference type="NCBI Taxonomy" id="6336"/>
    <lineage>
        <taxon>Eukaryota</taxon>
        <taxon>Metazoa</taxon>
        <taxon>Ecdysozoa</taxon>
        <taxon>Nematoda</taxon>
        <taxon>Enoplea</taxon>
        <taxon>Dorylaimia</taxon>
        <taxon>Trichinellida</taxon>
        <taxon>Trichinellidae</taxon>
        <taxon>Trichinella</taxon>
    </lineage>
</organism>
<accession>A0A0V0S9X3</accession>
<gene>
    <name evidence="1" type="ORF">T07_2248</name>
</gene>
<dbReference type="Proteomes" id="UP000054630">
    <property type="component" value="Unassembled WGS sequence"/>
</dbReference>
<evidence type="ECO:0000313" key="2">
    <source>
        <dbReference type="Proteomes" id="UP000054630"/>
    </source>
</evidence>
<comment type="caution">
    <text evidence="1">The sequence shown here is derived from an EMBL/GenBank/DDBJ whole genome shotgun (WGS) entry which is preliminary data.</text>
</comment>
<keyword evidence="2" id="KW-1185">Reference proteome</keyword>
<proteinExistence type="predicted"/>
<reference evidence="1 2" key="1">
    <citation type="submission" date="2015-01" db="EMBL/GenBank/DDBJ databases">
        <title>Evolution of Trichinella species and genotypes.</title>
        <authorList>
            <person name="Korhonen P.K."/>
            <person name="Edoardo P."/>
            <person name="Giuseppe L.R."/>
            <person name="Gasser R.B."/>
        </authorList>
    </citation>
    <scope>NUCLEOTIDE SEQUENCE [LARGE SCALE GENOMIC DNA]</scope>
    <source>
        <strain evidence="1">ISS37</strain>
    </source>
</reference>
<dbReference type="EMBL" id="JYDL01000023">
    <property type="protein sequence ID" value="KRX23499.1"/>
    <property type="molecule type" value="Genomic_DNA"/>
</dbReference>
<sequence length="217" mass="24336">MNEINKLTGNALSGRVETLININDRTNLRQFITSVAPLSAGLHRTIVIGSSVEQGTAEALYSVAAMILPKKGRSRGCDLLTGPPLHRCYHRKHVCVKKWDYGRKVCKQDVRAPATARPGLRSRDGSDGMAREVFCSVHVPKSNYCIVGRYLLSDAAWRELYPLEQTRGNTFEELKKRLLSTNGHEESPLELIVRFHGLRQSGCNQSIKLYIQEVAEF</sequence>